<dbReference type="AlphaFoldDB" id="A0AAD1UDJ8"/>
<protein>
    <submittedName>
        <fullName evidence="1">Uncharacterized protein</fullName>
    </submittedName>
</protein>
<accession>A0AAD1UDJ8</accession>
<comment type="caution">
    <text evidence="1">The sequence shown here is derived from an EMBL/GenBank/DDBJ whole genome shotgun (WGS) entry which is preliminary data.</text>
</comment>
<evidence type="ECO:0000313" key="1">
    <source>
        <dbReference type="EMBL" id="CAI2366824.1"/>
    </source>
</evidence>
<organism evidence="1 2">
    <name type="scientific">Euplotes crassus</name>
    <dbReference type="NCBI Taxonomy" id="5936"/>
    <lineage>
        <taxon>Eukaryota</taxon>
        <taxon>Sar</taxon>
        <taxon>Alveolata</taxon>
        <taxon>Ciliophora</taxon>
        <taxon>Intramacronucleata</taxon>
        <taxon>Spirotrichea</taxon>
        <taxon>Hypotrichia</taxon>
        <taxon>Euplotida</taxon>
        <taxon>Euplotidae</taxon>
        <taxon>Moneuplotes</taxon>
    </lineage>
</organism>
<name>A0AAD1UDJ8_EUPCR</name>
<gene>
    <name evidence="1" type="ORF">ECRASSUSDP1_LOCUS8098</name>
</gene>
<dbReference type="EMBL" id="CAMPGE010007906">
    <property type="protein sequence ID" value="CAI2366824.1"/>
    <property type="molecule type" value="Genomic_DNA"/>
</dbReference>
<dbReference type="Proteomes" id="UP001295684">
    <property type="component" value="Unassembled WGS sequence"/>
</dbReference>
<evidence type="ECO:0000313" key="2">
    <source>
        <dbReference type="Proteomes" id="UP001295684"/>
    </source>
</evidence>
<sequence>MIRLGARAFLNKTRISKTGISSLKNLAKLNRIGMGRTYMTFSSKKYFTLGACFSQKSQFTSPLLKTISTRSFSSEQKNPVEYMKDFELRIFNNLEDIQEELDEVNSQLKHFEGRITDTEIPKKYLTELLSKMRSMRSPPLSEFALTLNYCIERAGTIEPFDEIWKSFETLSFNAMAFISGESIIDIVYYFCKFRKTSTAFWGRYDSKLTQELQTIDNTEALSKLLLALVMDDRNNQSLYKILLGKIVANMDNAKSQDLFFLAVALSKNIIDPSVFPKDLLSSMYLATVQYIDQYNLSDLSYFLMLFCTPGAEEHIPEEFWEKVIEPQLMQAIEDFETHKQDINIELFLDDYMRCLMGVTMAEQMNEEFWDASLAMMTDNIHELNNHTIENLIYSLTRSRLKKQEIWLKLVDVVIERKLIVEDQMNEFCFLLGVMDNKIDNEVLWEHLDEKFAKLSKYTEAVPVDLLAIYVNCLSHRKTTEEKEEMWKIVEKAAKEERSNQK</sequence>
<keyword evidence="2" id="KW-1185">Reference proteome</keyword>
<reference evidence="1" key="1">
    <citation type="submission" date="2023-07" db="EMBL/GenBank/DDBJ databases">
        <authorList>
            <consortium name="AG Swart"/>
            <person name="Singh M."/>
            <person name="Singh A."/>
            <person name="Seah K."/>
            <person name="Emmerich C."/>
        </authorList>
    </citation>
    <scope>NUCLEOTIDE SEQUENCE</scope>
    <source>
        <strain evidence="1">DP1</strain>
    </source>
</reference>
<proteinExistence type="predicted"/>